<sequence length="332" mass="37743">MFSSENHDDFLVGDWEFTNNKGPCRVLYRSQDIEQKNFLKIENINFEDCDFQGVFTTPIIFKNCSFERCDFGLCTFKRAKFTGCDFTETSFSQCKLENCEFRECQYTRISFSGNETQLPQTLITEPEKFIFGGEAAIRNLPEGKSPIVQKLRFEETRSTLSRSILANLQSEGSEDTFYSVVRTASICEDRARVAKGAYRIHKSGLPFPLRRILPWIWNTAAGLIQCVSALLSLAILLVMGWLNGWGGNLVRVLLVGVVMVTAIAYRMSYKFKLPYGEALIKTTEVFLLFGYTDHSGRNSQDPMLIFTTALCGLFWFALAIPTVVNRLTRTRG</sequence>
<keyword evidence="1" id="KW-0812">Transmembrane</keyword>
<keyword evidence="1" id="KW-1133">Transmembrane helix</keyword>
<accession>A0A5E8GXA9</accession>
<protein>
    <submittedName>
        <fullName evidence="2">Putative low-complexity protein</fullName>
    </submittedName>
</protein>
<feature type="transmembrane region" description="Helical" evidence="1">
    <location>
        <begin position="303"/>
        <end position="324"/>
    </location>
</feature>
<comment type="caution">
    <text evidence="2">The sequence shown here is derived from an EMBL/GenBank/DDBJ whole genome shotgun (WGS) entry which is preliminary data.</text>
</comment>
<evidence type="ECO:0000313" key="3">
    <source>
        <dbReference type="Proteomes" id="UP000004703"/>
    </source>
</evidence>
<feature type="transmembrane region" description="Helical" evidence="1">
    <location>
        <begin position="248"/>
        <end position="266"/>
    </location>
</feature>
<gene>
    <name evidence="2" type="ORF">SADFL11_1528</name>
</gene>
<dbReference type="SUPFAM" id="SSF141571">
    <property type="entry name" value="Pentapeptide repeat-like"/>
    <property type="match status" value="1"/>
</dbReference>
<dbReference type="Pfam" id="PF13599">
    <property type="entry name" value="Pentapeptide_4"/>
    <property type="match status" value="1"/>
</dbReference>
<dbReference type="InterPro" id="IPR001646">
    <property type="entry name" value="5peptide_repeat"/>
</dbReference>
<dbReference type="EMBL" id="ACCU02000001">
    <property type="protein sequence ID" value="EEE44241.2"/>
    <property type="molecule type" value="Genomic_DNA"/>
</dbReference>
<dbReference type="Gene3D" id="2.160.20.80">
    <property type="entry name" value="E3 ubiquitin-protein ligase SopA"/>
    <property type="match status" value="1"/>
</dbReference>
<reference evidence="2 3" key="1">
    <citation type="submission" date="2008-01" db="EMBL/GenBank/DDBJ databases">
        <authorList>
            <person name="Wagner-Dobler I."/>
            <person name="Ferriera S."/>
            <person name="Johnson J."/>
            <person name="Kravitz S."/>
            <person name="Beeson K."/>
            <person name="Sutton G."/>
            <person name="Rogers Y.-H."/>
            <person name="Friedman R."/>
            <person name="Frazier M."/>
            <person name="Venter J.C."/>
        </authorList>
    </citation>
    <scope>NUCLEOTIDE SEQUENCE [LARGE SCALE GENOMIC DNA]</scope>
    <source>
        <strain evidence="3">DSM 17067 / NCIMB 14079 / DFL-11</strain>
    </source>
</reference>
<organism evidence="2 3">
    <name type="scientific">Roseibium alexandrii (strain DSM 17067 / NCIMB 14079 / DFL-11)</name>
    <name type="common">Labrenzia alexandrii</name>
    <dbReference type="NCBI Taxonomy" id="244592"/>
    <lineage>
        <taxon>Bacteria</taxon>
        <taxon>Pseudomonadati</taxon>
        <taxon>Pseudomonadota</taxon>
        <taxon>Alphaproteobacteria</taxon>
        <taxon>Hyphomicrobiales</taxon>
        <taxon>Stappiaceae</taxon>
        <taxon>Roseibium</taxon>
    </lineage>
</organism>
<keyword evidence="1" id="KW-0472">Membrane</keyword>
<reference evidence="2 3" key="2">
    <citation type="submission" date="2013-04" db="EMBL/GenBank/DDBJ databases">
        <authorList>
            <person name="Fiebig A."/>
            <person name="Pradella S."/>
            <person name="Wagner-Doebler I."/>
        </authorList>
    </citation>
    <scope>NUCLEOTIDE SEQUENCE [LARGE SCALE GENOMIC DNA]</scope>
    <source>
        <strain evidence="3">DSM 17067 / NCIMB 14079 / DFL-11</strain>
    </source>
</reference>
<proteinExistence type="predicted"/>
<name>A0A5E8GXA9_ROSAD</name>
<feature type="transmembrane region" description="Helical" evidence="1">
    <location>
        <begin position="215"/>
        <end position="242"/>
    </location>
</feature>
<evidence type="ECO:0000256" key="1">
    <source>
        <dbReference type="SAM" id="Phobius"/>
    </source>
</evidence>
<dbReference type="RefSeq" id="WP_040450793.1">
    <property type="nucleotide sequence ID" value="NZ_CM011002.1"/>
</dbReference>
<evidence type="ECO:0000313" key="2">
    <source>
        <dbReference type="EMBL" id="EEE44241.2"/>
    </source>
</evidence>
<dbReference type="Proteomes" id="UP000004703">
    <property type="component" value="Chromosome"/>
</dbReference>
<dbReference type="AlphaFoldDB" id="A0A5E8GXA9"/>